<reference evidence="4 5" key="1">
    <citation type="journal article" date="2021" name="Cell">
        <title>Tracing the genetic footprints of vertebrate landing in non-teleost ray-finned fishes.</title>
        <authorList>
            <person name="Bi X."/>
            <person name="Wang K."/>
            <person name="Yang L."/>
            <person name="Pan H."/>
            <person name="Jiang H."/>
            <person name="Wei Q."/>
            <person name="Fang M."/>
            <person name="Yu H."/>
            <person name="Zhu C."/>
            <person name="Cai Y."/>
            <person name="He Y."/>
            <person name="Gan X."/>
            <person name="Zeng H."/>
            <person name="Yu D."/>
            <person name="Zhu Y."/>
            <person name="Jiang H."/>
            <person name="Qiu Q."/>
            <person name="Yang H."/>
            <person name="Zhang Y.E."/>
            <person name="Wang W."/>
            <person name="Zhu M."/>
            <person name="He S."/>
            <person name="Zhang G."/>
        </authorList>
    </citation>
    <scope>NUCLEOTIDE SEQUENCE [LARGE SCALE GENOMIC DNA]</scope>
    <source>
        <strain evidence="4">Bchr_013</strain>
    </source>
</reference>
<dbReference type="Proteomes" id="UP000886611">
    <property type="component" value="Unassembled WGS sequence"/>
</dbReference>
<evidence type="ECO:0000259" key="3">
    <source>
        <dbReference type="PROSITE" id="PS50835"/>
    </source>
</evidence>
<feature type="signal peptide" evidence="2">
    <location>
        <begin position="1"/>
        <end position="21"/>
    </location>
</feature>
<organism evidence="4 5">
    <name type="scientific">Polypterus senegalus</name>
    <name type="common">Senegal bichir</name>
    <dbReference type="NCBI Taxonomy" id="55291"/>
    <lineage>
        <taxon>Eukaryota</taxon>
        <taxon>Metazoa</taxon>
        <taxon>Chordata</taxon>
        <taxon>Craniata</taxon>
        <taxon>Vertebrata</taxon>
        <taxon>Euteleostomi</taxon>
        <taxon>Actinopterygii</taxon>
        <taxon>Polypteriformes</taxon>
        <taxon>Polypteridae</taxon>
        <taxon>Polypterus</taxon>
    </lineage>
</organism>
<keyword evidence="5" id="KW-1185">Reference proteome</keyword>
<comment type="caution">
    <text evidence="4">The sequence shown here is derived from an EMBL/GenBank/DDBJ whole genome shotgun (WGS) entry which is preliminary data.</text>
</comment>
<sequence length="338" mass="38038">MMRHIPWLIFWLIAVTSPESAVMTVTLMASPGDTISVGESLKLTCKLTVNVSSESHFTFTFIKKGAPVRKNIESPELIINNFNKSHAGRYRCAVKHSEGREHDSKQVKIKVKEPVLTAYPEKLLEEGDNLNLSCSWMEDGTSHSHLTYRFFQNKTEVQKSNTSVLTIENIHTGHNGNYSCAVDLQGKEIGRSNRINITVQAQGVTLAASLKRSVKVGDSLRFKCKSAWKKSSALNITFFFLKDDKIVWNSSHSRFKIDQINKSHTGSYTCAVELQGRKKYSNKIRIEVEGYSIENGIRIGLSCLVLIVLLVLVSDCFWIRVFTTCRFAEGDTEGHKTL</sequence>
<dbReference type="PANTHER" id="PTHR46013">
    <property type="entry name" value="VASCULAR CELL ADHESION MOLECULE 1"/>
    <property type="match status" value="1"/>
</dbReference>
<dbReference type="SMART" id="SM00408">
    <property type="entry name" value="IGc2"/>
    <property type="match status" value="3"/>
</dbReference>
<dbReference type="Pfam" id="PF13895">
    <property type="entry name" value="Ig_2"/>
    <property type="match status" value="3"/>
</dbReference>
<feature type="domain" description="Ig-like" evidence="3">
    <location>
        <begin position="114"/>
        <end position="198"/>
    </location>
</feature>
<evidence type="ECO:0000256" key="1">
    <source>
        <dbReference type="SAM" id="Phobius"/>
    </source>
</evidence>
<dbReference type="SUPFAM" id="SSF48726">
    <property type="entry name" value="Immunoglobulin"/>
    <property type="match status" value="3"/>
</dbReference>
<dbReference type="OrthoDB" id="6151406at2759"/>
<dbReference type="Gene3D" id="2.60.40.10">
    <property type="entry name" value="Immunoglobulins"/>
    <property type="match status" value="3"/>
</dbReference>
<dbReference type="InterPro" id="IPR003598">
    <property type="entry name" value="Ig_sub2"/>
</dbReference>
<evidence type="ECO:0000313" key="5">
    <source>
        <dbReference type="Proteomes" id="UP000886611"/>
    </source>
</evidence>
<feature type="non-terminal residue" evidence="4">
    <location>
        <position position="1"/>
    </location>
</feature>
<feature type="non-terminal residue" evidence="4">
    <location>
        <position position="338"/>
    </location>
</feature>
<dbReference type="PIRSF" id="PIRSF000615">
    <property type="entry name" value="TyrPK_CSF1-R"/>
    <property type="match status" value="1"/>
</dbReference>
<dbReference type="AlphaFoldDB" id="A0A8X7WX13"/>
<proteinExistence type="predicted"/>
<evidence type="ECO:0000313" key="4">
    <source>
        <dbReference type="EMBL" id="KAG2457418.1"/>
    </source>
</evidence>
<name>A0A8X7WX13_POLSE</name>
<dbReference type="InterPro" id="IPR007110">
    <property type="entry name" value="Ig-like_dom"/>
</dbReference>
<keyword evidence="1" id="KW-0472">Membrane</keyword>
<dbReference type="PANTHER" id="PTHR46013:SF7">
    <property type="entry name" value="IG-LIKE DOMAIN-CONTAINING PROTEIN"/>
    <property type="match status" value="1"/>
</dbReference>
<keyword evidence="1" id="KW-1133">Transmembrane helix</keyword>
<feature type="domain" description="Ig-like" evidence="3">
    <location>
        <begin position="202"/>
        <end position="281"/>
    </location>
</feature>
<feature type="chain" id="PRO_5036454276" evidence="2">
    <location>
        <begin position="22"/>
        <end position="338"/>
    </location>
</feature>
<dbReference type="PROSITE" id="PS50835">
    <property type="entry name" value="IG_LIKE"/>
    <property type="match status" value="3"/>
</dbReference>
<gene>
    <name evidence="4" type="primary">Fcrl5_2</name>
    <name evidence="4" type="ORF">GTO96_0011702</name>
</gene>
<evidence type="ECO:0000256" key="2">
    <source>
        <dbReference type="SAM" id="SignalP"/>
    </source>
</evidence>
<dbReference type="EMBL" id="JAATIS010008546">
    <property type="protein sequence ID" value="KAG2457418.1"/>
    <property type="molecule type" value="Genomic_DNA"/>
</dbReference>
<keyword evidence="2" id="KW-0732">Signal</keyword>
<feature type="transmembrane region" description="Helical" evidence="1">
    <location>
        <begin position="299"/>
        <end position="319"/>
    </location>
</feature>
<feature type="domain" description="Ig-like" evidence="3">
    <location>
        <begin position="18"/>
        <end position="108"/>
    </location>
</feature>
<dbReference type="SMART" id="SM00409">
    <property type="entry name" value="IG"/>
    <property type="match status" value="3"/>
</dbReference>
<protein>
    <submittedName>
        <fullName evidence="4">FCRL5 protein</fullName>
    </submittedName>
</protein>
<dbReference type="InterPro" id="IPR013783">
    <property type="entry name" value="Ig-like_fold"/>
</dbReference>
<dbReference type="InterPro" id="IPR003599">
    <property type="entry name" value="Ig_sub"/>
</dbReference>
<accession>A0A8X7WX13</accession>
<keyword evidence="1" id="KW-0812">Transmembrane</keyword>
<dbReference type="InterPro" id="IPR036179">
    <property type="entry name" value="Ig-like_dom_sf"/>
</dbReference>